<evidence type="ECO:0000256" key="2">
    <source>
        <dbReference type="ARBA" id="ARBA00022723"/>
    </source>
</evidence>
<dbReference type="InterPro" id="IPR001279">
    <property type="entry name" value="Metallo-B-lactamas"/>
</dbReference>
<evidence type="ECO:0000256" key="4">
    <source>
        <dbReference type="ARBA" id="ARBA00022833"/>
    </source>
</evidence>
<dbReference type="Gene3D" id="3.60.15.10">
    <property type="entry name" value="Ribonuclease Z/Hydroxyacylglutathione hydrolase-like"/>
    <property type="match status" value="1"/>
</dbReference>
<dbReference type="InterPro" id="IPR051013">
    <property type="entry name" value="MBL_superfamily_lactonases"/>
</dbReference>
<protein>
    <submittedName>
        <fullName evidence="6">MBL fold metallo-hydrolase</fullName>
    </submittedName>
</protein>
<dbReference type="Pfam" id="PF00753">
    <property type="entry name" value="Lactamase_B"/>
    <property type="match status" value="1"/>
</dbReference>
<comment type="similarity">
    <text evidence="1">Belongs to the metallo-beta-lactamase superfamily.</text>
</comment>
<evidence type="ECO:0000313" key="7">
    <source>
        <dbReference type="Proteomes" id="UP001385499"/>
    </source>
</evidence>
<dbReference type="PANTHER" id="PTHR42978">
    <property type="entry name" value="QUORUM-QUENCHING LACTONASE YTNP-RELATED-RELATED"/>
    <property type="match status" value="1"/>
</dbReference>
<name>A0ABU8TIX2_9HYPH</name>
<keyword evidence="7" id="KW-1185">Reference proteome</keyword>
<accession>A0ABU8TIX2</accession>
<sequence length="331" mass="34923">MTEQTNFLSRRGFLSAGTTAVAGVSVLAASGLSIPSAQAAAPLVGHPMAGAIRRKVGAFEITALLDGYLDISGEMVIGYDEAAAARLRQDNFVQVDGYRLPINAFLLNTGDKLILIDAGTSDKMGPTLGKLDQALAAAGVTASQIDAVLITHMHPDHLFGVLRSDGSKAFPNAELILPEVDHAFWFDDAAMTAAPDAMREFFQGARQAANAYQGSQTRFSSGKEILPGITSVALPGHTPGHTGFRIESGNEGLFMIADSVHVSSLQFAKPDWGIAFDIDPAQAVISRKKVLDQVASDGLLVAGSHLPFPGFGHVAKAGDGYRFAPADWQYD</sequence>
<dbReference type="PANTHER" id="PTHR42978:SF6">
    <property type="entry name" value="QUORUM-QUENCHING LACTONASE YTNP-RELATED"/>
    <property type="match status" value="1"/>
</dbReference>
<dbReference type="RefSeq" id="WP_340273816.1">
    <property type="nucleotide sequence ID" value="NZ_JBAKIA010000004.1"/>
</dbReference>
<proteinExistence type="inferred from homology"/>
<dbReference type="CDD" id="cd07720">
    <property type="entry name" value="OPHC2-like_MBL-fold"/>
    <property type="match status" value="1"/>
</dbReference>
<dbReference type="Proteomes" id="UP001385499">
    <property type="component" value="Unassembled WGS sequence"/>
</dbReference>
<evidence type="ECO:0000256" key="1">
    <source>
        <dbReference type="ARBA" id="ARBA00007749"/>
    </source>
</evidence>
<dbReference type="SMART" id="SM00849">
    <property type="entry name" value="Lactamase_B"/>
    <property type="match status" value="1"/>
</dbReference>
<reference evidence="6 7" key="1">
    <citation type="submission" date="2024-02" db="EMBL/GenBank/DDBJ databases">
        <title>Roseibium algae sp. nov., isolated from marine alga (Grateloupia sp.), showing potential in myo-inositol conversion.</title>
        <authorList>
            <person name="Wang Y."/>
        </authorList>
    </citation>
    <scope>NUCLEOTIDE SEQUENCE [LARGE SCALE GENOMIC DNA]</scope>
    <source>
        <strain evidence="6 7">H3510</strain>
    </source>
</reference>
<evidence type="ECO:0000259" key="5">
    <source>
        <dbReference type="SMART" id="SM00849"/>
    </source>
</evidence>
<dbReference type="InterPro" id="IPR036866">
    <property type="entry name" value="RibonucZ/Hydroxyglut_hydro"/>
</dbReference>
<evidence type="ECO:0000313" key="6">
    <source>
        <dbReference type="EMBL" id="MEJ8474110.1"/>
    </source>
</evidence>
<feature type="domain" description="Metallo-beta-lactamase" evidence="5">
    <location>
        <begin position="101"/>
        <end position="305"/>
    </location>
</feature>
<keyword evidence="3" id="KW-0378">Hydrolase</keyword>
<dbReference type="InterPro" id="IPR006311">
    <property type="entry name" value="TAT_signal"/>
</dbReference>
<dbReference type="EMBL" id="JBAKIA010000004">
    <property type="protein sequence ID" value="MEJ8474110.1"/>
    <property type="molecule type" value="Genomic_DNA"/>
</dbReference>
<organism evidence="6 7">
    <name type="scientific">Roseibium algae</name>
    <dbReference type="NCBI Taxonomy" id="3123038"/>
    <lineage>
        <taxon>Bacteria</taxon>
        <taxon>Pseudomonadati</taxon>
        <taxon>Pseudomonadota</taxon>
        <taxon>Alphaproteobacteria</taxon>
        <taxon>Hyphomicrobiales</taxon>
        <taxon>Stappiaceae</taxon>
        <taxon>Roseibium</taxon>
    </lineage>
</organism>
<keyword evidence="2" id="KW-0479">Metal-binding</keyword>
<comment type="caution">
    <text evidence="6">The sequence shown here is derived from an EMBL/GenBank/DDBJ whole genome shotgun (WGS) entry which is preliminary data.</text>
</comment>
<gene>
    <name evidence="6" type="ORF">V6575_08410</name>
</gene>
<evidence type="ECO:0000256" key="3">
    <source>
        <dbReference type="ARBA" id="ARBA00022801"/>
    </source>
</evidence>
<dbReference type="PROSITE" id="PS51318">
    <property type="entry name" value="TAT"/>
    <property type="match status" value="1"/>
</dbReference>
<dbReference type="SUPFAM" id="SSF56281">
    <property type="entry name" value="Metallo-hydrolase/oxidoreductase"/>
    <property type="match status" value="1"/>
</dbReference>
<keyword evidence="4" id="KW-0862">Zinc</keyword>